<keyword evidence="3" id="KW-1185">Reference proteome</keyword>
<dbReference type="HOGENOM" id="CLU_170696_0_0_1"/>
<dbReference type="KEGG" id="pif:PITG_04292"/>
<proteinExistence type="predicted"/>
<sequence length="99" mass="10861">MRFVALVHGWPFSRISPSTPLFRPEMQSRSELLPAPDGPMMTSSSPGFAEPLTLFRITFSSVFFVAGFFTSALRLKFLHWSVNLAGSGANPRVLGVSLT</sequence>
<evidence type="ECO:0000313" key="2">
    <source>
        <dbReference type="EMBL" id="EEY67297.1"/>
    </source>
</evidence>
<keyword evidence="1" id="KW-0472">Membrane</keyword>
<dbReference type="GeneID" id="9479982"/>
<keyword evidence="1" id="KW-0812">Transmembrane</keyword>
<organism evidence="2 3">
    <name type="scientific">Phytophthora infestans (strain T30-4)</name>
    <name type="common">Potato late blight agent</name>
    <dbReference type="NCBI Taxonomy" id="403677"/>
    <lineage>
        <taxon>Eukaryota</taxon>
        <taxon>Sar</taxon>
        <taxon>Stramenopiles</taxon>
        <taxon>Oomycota</taxon>
        <taxon>Peronosporomycetes</taxon>
        <taxon>Peronosporales</taxon>
        <taxon>Peronosporaceae</taxon>
        <taxon>Phytophthora</taxon>
    </lineage>
</organism>
<feature type="transmembrane region" description="Helical" evidence="1">
    <location>
        <begin position="53"/>
        <end position="73"/>
    </location>
</feature>
<accession>D0N0Y4</accession>
<dbReference type="OMA" id="DGPMMTS"/>
<protein>
    <recommendedName>
        <fullName evidence="4">Transmembrane protein</fullName>
    </recommendedName>
</protein>
<evidence type="ECO:0000256" key="1">
    <source>
        <dbReference type="SAM" id="Phobius"/>
    </source>
</evidence>
<name>D0N0Y4_PHYIT</name>
<dbReference type="AlphaFoldDB" id="D0N0Y4"/>
<dbReference type="EMBL" id="DS028122">
    <property type="protein sequence ID" value="EEY67297.1"/>
    <property type="molecule type" value="Genomic_DNA"/>
</dbReference>
<dbReference type="VEuPathDB" id="FungiDB:PITG_04292"/>
<dbReference type="Proteomes" id="UP000006643">
    <property type="component" value="Unassembled WGS sequence"/>
</dbReference>
<keyword evidence="1" id="KW-1133">Transmembrane helix</keyword>
<dbReference type="OrthoDB" id="165081at2759"/>
<dbReference type="eggNOG" id="ENOG502ST3B">
    <property type="taxonomic scope" value="Eukaryota"/>
</dbReference>
<dbReference type="RefSeq" id="XP_002905945.1">
    <property type="nucleotide sequence ID" value="XM_002905899.1"/>
</dbReference>
<gene>
    <name evidence="2" type="ORF">PITG_04292</name>
</gene>
<evidence type="ECO:0008006" key="4">
    <source>
        <dbReference type="Google" id="ProtNLM"/>
    </source>
</evidence>
<dbReference type="InParanoid" id="D0N0Y4"/>
<evidence type="ECO:0000313" key="3">
    <source>
        <dbReference type="Proteomes" id="UP000006643"/>
    </source>
</evidence>
<reference evidence="3" key="1">
    <citation type="journal article" date="2009" name="Nature">
        <title>Genome sequence and analysis of the Irish potato famine pathogen Phytophthora infestans.</title>
        <authorList>
            <consortium name="The Broad Institute Genome Sequencing Platform"/>
            <person name="Haas B.J."/>
            <person name="Kamoun S."/>
            <person name="Zody M.C."/>
            <person name="Jiang R.H."/>
            <person name="Handsaker R.E."/>
            <person name="Cano L.M."/>
            <person name="Grabherr M."/>
            <person name="Kodira C.D."/>
            <person name="Raffaele S."/>
            <person name="Torto-Alalibo T."/>
            <person name="Bozkurt T.O."/>
            <person name="Ah-Fong A.M."/>
            <person name="Alvarado L."/>
            <person name="Anderson V.L."/>
            <person name="Armstrong M.R."/>
            <person name="Avrova A."/>
            <person name="Baxter L."/>
            <person name="Beynon J."/>
            <person name="Boevink P.C."/>
            <person name="Bollmann S.R."/>
            <person name="Bos J.I."/>
            <person name="Bulone V."/>
            <person name="Cai G."/>
            <person name="Cakir C."/>
            <person name="Carrington J.C."/>
            <person name="Chawner M."/>
            <person name="Conti L."/>
            <person name="Costanzo S."/>
            <person name="Ewan R."/>
            <person name="Fahlgren N."/>
            <person name="Fischbach M.A."/>
            <person name="Fugelstad J."/>
            <person name="Gilroy E.M."/>
            <person name="Gnerre S."/>
            <person name="Green P.J."/>
            <person name="Grenville-Briggs L.J."/>
            <person name="Griffith J."/>
            <person name="Grunwald N.J."/>
            <person name="Horn K."/>
            <person name="Horner N.R."/>
            <person name="Hu C.H."/>
            <person name="Huitema E."/>
            <person name="Jeong D.H."/>
            <person name="Jones A.M."/>
            <person name="Jones J.D."/>
            <person name="Jones R.W."/>
            <person name="Karlsson E.K."/>
            <person name="Kunjeti S.G."/>
            <person name="Lamour K."/>
            <person name="Liu Z."/>
            <person name="Ma L."/>
            <person name="Maclean D."/>
            <person name="Chibucos M.C."/>
            <person name="McDonald H."/>
            <person name="McWalters J."/>
            <person name="Meijer H.J."/>
            <person name="Morgan W."/>
            <person name="Morris P.F."/>
            <person name="Munro C.A."/>
            <person name="O'Neill K."/>
            <person name="Ospina-Giraldo M."/>
            <person name="Pinzon A."/>
            <person name="Pritchard L."/>
            <person name="Ramsahoye B."/>
            <person name="Ren Q."/>
            <person name="Restrepo S."/>
            <person name="Roy S."/>
            <person name="Sadanandom A."/>
            <person name="Savidor A."/>
            <person name="Schornack S."/>
            <person name="Schwartz D.C."/>
            <person name="Schumann U.D."/>
            <person name="Schwessinger B."/>
            <person name="Seyer L."/>
            <person name="Sharpe T."/>
            <person name="Silvar C."/>
            <person name="Song J."/>
            <person name="Studholme D.J."/>
            <person name="Sykes S."/>
            <person name="Thines M."/>
            <person name="van de Vondervoort P.J."/>
            <person name="Phuntumart V."/>
            <person name="Wawra S."/>
            <person name="Weide R."/>
            <person name="Win J."/>
            <person name="Young C."/>
            <person name="Zhou S."/>
            <person name="Fry W."/>
            <person name="Meyers B.C."/>
            <person name="van West P."/>
            <person name="Ristaino J."/>
            <person name="Govers F."/>
            <person name="Birch P.R."/>
            <person name="Whisson S.C."/>
            <person name="Judelson H.S."/>
            <person name="Nusbaum C."/>
        </authorList>
    </citation>
    <scope>NUCLEOTIDE SEQUENCE [LARGE SCALE GENOMIC DNA]</scope>
    <source>
        <strain evidence="3">T30-4</strain>
    </source>
</reference>